<keyword evidence="2" id="KW-0964">Secreted</keyword>
<dbReference type="EMBL" id="PDBW01000001">
    <property type="protein sequence ID" value="PFH03051.1"/>
    <property type="molecule type" value="Genomic_DNA"/>
</dbReference>
<evidence type="ECO:0000256" key="2">
    <source>
        <dbReference type="ARBA" id="ARBA00022525"/>
    </source>
</evidence>
<dbReference type="Proteomes" id="UP000223596">
    <property type="component" value="Unassembled WGS sequence"/>
</dbReference>
<feature type="chain" id="PRO_5044199838" evidence="4">
    <location>
        <begin position="29"/>
        <end position="263"/>
    </location>
</feature>
<feature type="signal peptide" evidence="4">
    <location>
        <begin position="1"/>
        <end position="28"/>
    </location>
</feature>
<comment type="caution">
    <text evidence="7">The sequence shown here is derived from an EMBL/GenBank/DDBJ whole genome shotgun (WGS) entry which is preliminary data.</text>
</comment>
<dbReference type="SUPFAM" id="SSF49384">
    <property type="entry name" value="Carbohydrate-binding domain"/>
    <property type="match status" value="1"/>
</dbReference>
<feature type="domain" description="Cohesin" evidence="5">
    <location>
        <begin position="120"/>
        <end position="241"/>
    </location>
</feature>
<dbReference type="InterPro" id="IPR012854">
    <property type="entry name" value="Cu_amine_oxidase-like_N"/>
</dbReference>
<dbReference type="GO" id="GO:0000272">
    <property type="term" value="P:polysaccharide catabolic process"/>
    <property type="evidence" value="ECO:0007669"/>
    <property type="project" value="InterPro"/>
</dbReference>
<dbReference type="InterPro" id="IPR036582">
    <property type="entry name" value="Mao_N_sf"/>
</dbReference>
<gene>
    <name evidence="7" type="ORF">M972_111847</name>
</gene>
<evidence type="ECO:0000313" key="8">
    <source>
        <dbReference type="Proteomes" id="UP000223596"/>
    </source>
</evidence>
<dbReference type="GO" id="GO:0030246">
    <property type="term" value="F:carbohydrate binding"/>
    <property type="evidence" value="ECO:0007669"/>
    <property type="project" value="InterPro"/>
</dbReference>
<evidence type="ECO:0000313" key="7">
    <source>
        <dbReference type="EMBL" id="PFH03051.1"/>
    </source>
</evidence>
<name>A0AB36THI4_ACETH</name>
<dbReference type="CDD" id="cd08548">
    <property type="entry name" value="Type_I_cohesin_like"/>
    <property type="match status" value="1"/>
</dbReference>
<sequence length="263" mass="29123">MNGVHMMKKWLCILVIVVLASTCLIAYAAEANQWTALRATFKVFVKGEEFKSQDPIVAINGRTYLPLKAIGDVLGVDVVWNEGLRRVEVAMSENQNGDKPDVAPVVAIHEAETADYILDVLVEGVKAKAGDTVEIPLKFENVPSHGIQSFNLSLYYDSKAIEVLKVEPGSIITDPANNFDYNIVYKDSEIVFLFDDDKQKGEGLIKTDGVFAKLTVRIKPDIFKDSGATKKYSLITFGESNFCDFDLKPILAVLKEGKVEIEK</sequence>
<reference evidence="7 8" key="1">
    <citation type="submission" date="2017-09" db="EMBL/GenBank/DDBJ databases">
        <title>Evaluation of Pacific Biosciences Sequencing Technology to Finishing C. thermocellum Genome Sequences.</title>
        <authorList>
            <person name="Brown S."/>
        </authorList>
    </citation>
    <scope>NUCLEOTIDE SEQUENCE [LARGE SCALE GENOMIC DNA]</scope>
    <source>
        <strain evidence="7 8">AD2</strain>
    </source>
</reference>
<feature type="domain" description="Copper amine oxidase-like N-terminal" evidence="6">
    <location>
        <begin position="44"/>
        <end position="88"/>
    </location>
</feature>
<dbReference type="SUPFAM" id="SSF55383">
    <property type="entry name" value="Copper amine oxidase, domain N"/>
    <property type="match status" value="1"/>
</dbReference>
<protein>
    <submittedName>
        <fullName evidence="7">Copper amine oxidase-like protein</fullName>
    </submittedName>
</protein>
<evidence type="ECO:0000259" key="6">
    <source>
        <dbReference type="Pfam" id="PF07833"/>
    </source>
</evidence>
<evidence type="ECO:0000256" key="1">
    <source>
        <dbReference type="ARBA" id="ARBA00004613"/>
    </source>
</evidence>
<evidence type="ECO:0000259" key="5">
    <source>
        <dbReference type="Pfam" id="PF00963"/>
    </source>
</evidence>
<evidence type="ECO:0000256" key="3">
    <source>
        <dbReference type="ARBA" id="ARBA00022737"/>
    </source>
</evidence>
<dbReference type="GO" id="GO:0005576">
    <property type="term" value="C:extracellular region"/>
    <property type="evidence" value="ECO:0007669"/>
    <property type="project" value="UniProtKB-SubCell"/>
</dbReference>
<comment type="subcellular location">
    <subcellularLocation>
        <location evidence="1">Secreted</location>
    </subcellularLocation>
</comment>
<evidence type="ECO:0000256" key="4">
    <source>
        <dbReference type="SAM" id="SignalP"/>
    </source>
</evidence>
<dbReference type="InterPro" id="IPR008965">
    <property type="entry name" value="CBM2/CBM3_carb-bd_dom_sf"/>
</dbReference>
<proteinExistence type="predicted"/>
<keyword evidence="4" id="KW-0732">Signal</keyword>
<dbReference type="AlphaFoldDB" id="A0AB36THI4"/>
<accession>A0AB36THI4</accession>
<dbReference type="Pfam" id="PF07833">
    <property type="entry name" value="Cu_amine_oxidN1"/>
    <property type="match status" value="1"/>
</dbReference>
<dbReference type="Gene3D" id="2.60.40.680">
    <property type="match status" value="1"/>
</dbReference>
<dbReference type="Pfam" id="PF00963">
    <property type="entry name" value="Cohesin"/>
    <property type="match status" value="1"/>
</dbReference>
<keyword evidence="3" id="KW-0677">Repeat</keyword>
<organism evidence="7 8">
    <name type="scientific">Acetivibrio thermocellus AD2</name>
    <dbReference type="NCBI Taxonomy" id="1138384"/>
    <lineage>
        <taxon>Bacteria</taxon>
        <taxon>Bacillati</taxon>
        <taxon>Bacillota</taxon>
        <taxon>Clostridia</taxon>
        <taxon>Eubacteriales</taxon>
        <taxon>Oscillospiraceae</taxon>
        <taxon>Acetivibrio</taxon>
    </lineage>
</organism>
<dbReference type="InterPro" id="IPR002102">
    <property type="entry name" value="Cohesin_dom"/>
</dbReference>